<gene>
    <name evidence="2" type="ORF">GCM10007972_18200</name>
</gene>
<dbReference type="Proteomes" id="UP000602381">
    <property type="component" value="Unassembled WGS sequence"/>
</dbReference>
<accession>A0ABQ2LDQ6</accession>
<evidence type="ECO:0000313" key="3">
    <source>
        <dbReference type="Proteomes" id="UP000602381"/>
    </source>
</evidence>
<keyword evidence="3" id="KW-1185">Reference proteome</keyword>
<dbReference type="CDD" id="cd07344">
    <property type="entry name" value="M48_yhfN_like"/>
    <property type="match status" value="1"/>
</dbReference>
<reference evidence="3" key="1">
    <citation type="journal article" date="2019" name="Int. J. Syst. Evol. Microbiol.">
        <title>The Global Catalogue of Microorganisms (GCM) 10K type strain sequencing project: providing services to taxonomists for standard genome sequencing and annotation.</title>
        <authorList>
            <consortium name="The Broad Institute Genomics Platform"/>
            <consortium name="The Broad Institute Genome Sequencing Center for Infectious Disease"/>
            <person name="Wu L."/>
            <person name="Ma J."/>
        </authorList>
    </citation>
    <scope>NUCLEOTIDE SEQUENCE [LARGE SCALE GENOMIC DNA]</scope>
    <source>
        <strain evidence="3">JCM 17843</strain>
    </source>
</reference>
<evidence type="ECO:0000313" key="2">
    <source>
        <dbReference type="EMBL" id="GGO12799.1"/>
    </source>
</evidence>
<feature type="domain" description="YgjP-like metallopeptidase" evidence="1">
    <location>
        <begin position="4"/>
        <end position="95"/>
    </location>
</feature>
<dbReference type="RefSeq" id="WP_150005181.1">
    <property type="nucleotide sequence ID" value="NZ_BMOV01000006.1"/>
</dbReference>
<dbReference type="EMBL" id="BMOV01000006">
    <property type="protein sequence ID" value="GGO12799.1"/>
    <property type="molecule type" value="Genomic_DNA"/>
</dbReference>
<organism evidence="2 3">
    <name type="scientific">Iodidimonas muriae</name>
    <dbReference type="NCBI Taxonomy" id="261467"/>
    <lineage>
        <taxon>Bacteria</taxon>
        <taxon>Pseudomonadati</taxon>
        <taxon>Pseudomonadota</taxon>
        <taxon>Alphaproteobacteria</taxon>
        <taxon>Iodidimonadales</taxon>
        <taxon>Iodidimonadaceae</taxon>
        <taxon>Iodidimonas</taxon>
    </lineage>
</organism>
<evidence type="ECO:0000259" key="1">
    <source>
        <dbReference type="Pfam" id="PF01863"/>
    </source>
</evidence>
<protein>
    <recommendedName>
        <fullName evidence="1">YgjP-like metallopeptidase domain-containing protein</fullName>
    </recommendedName>
</protein>
<name>A0ABQ2LDQ6_9PROT</name>
<comment type="caution">
    <text evidence="2">The sequence shown here is derived from an EMBL/GenBank/DDBJ whole genome shotgun (WGS) entry which is preliminary data.</text>
</comment>
<dbReference type="Pfam" id="PF01863">
    <property type="entry name" value="YgjP-like"/>
    <property type="match status" value="1"/>
</dbReference>
<dbReference type="InterPro" id="IPR002725">
    <property type="entry name" value="YgjP-like_metallopeptidase"/>
</dbReference>
<dbReference type="PANTHER" id="PTHR30399:SF1">
    <property type="entry name" value="UTP PYROPHOSPHATASE"/>
    <property type="match status" value="1"/>
</dbReference>
<dbReference type="Gene3D" id="3.30.2010.10">
    <property type="entry name" value="Metalloproteases ('zincins'), catalytic domain"/>
    <property type="match status" value="1"/>
</dbReference>
<dbReference type="PANTHER" id="PTHR30399">
    <property type="entry name" value="UNCHARACTERIZED PROTEIN YGJP"/>
    <property type="match status" value="1"/>
</dbReference>
<dbReference type="InterPro" id="IPR053136">
    <property type="entry name" value="UTP_pyrophosphatase-like"/>
</dbReference>
<sequence length="111" mass="13045">MRTREDRREHLRQRVEYWSERLKAEPRIVRVQCMTRKWGSCSTSGIVTLADDLAGQDPEFQDFVIVHELLHLRVPSHGRLFKALMTAHVPGWRSLEVARRQYRDVSAAFEA</sequence>
<proteinExistence type="predicted"/>